<proteinExistence type="predicted"/>
<dbReference type="PANTHER" id="PTHR34228">
    <property type="entry name" value="PROTEIN CBG09474-RELATED"/>
    <property type="match status" value="1"/>
</dbReference>
<evidence type="ECO:0000313" key="3">
    <source>
        <dbReference type="Proteomes" id="UP001328107"/>
    </source>
</evidence>
<comment type="caution">
    <text evidence="2">The sequence shown here is derived from an EMBL/GenBank/DDBJ whole genome shotgun (WGS) entry which is preliminary data.</text>
</comment>
<organism evidence="2 3">
    <name type="scientific">Pristionchus mayeri</name>
    <dbReference type="NCBI Taxonomy" id="1317129"/>
    <lineage>
        <taxon>Eukaryota</taxon>
        <taxon>Metazoa</taxon>
        <taxon>Ecdysozoa</taxon>
        <taxon>Nematoda</taxon>
        <taxon>Chromadorea</taxon>
        <taxon>Rhabditida</taxon>
        <taxon>Rhabditina</taxon>
        <taxon>Diplogasteromorpha</taxon>
        <taxon>Diplogasteroidea</taxon>
        <taxon>Neodiplogasteridae</taxon>
        <taxon>Pristionchus</taxon>
    </lineage>
</organism>
<feature type="chain" id="PRO_5043040726" evidence="1">
    <location>
        <begin position="18"/>
        <end position="106"/>
    </location>
</feature>
<keyword evidence="1" id="KW-0732">Signal</keyword>
<dbReference type="Proteomes" id="UP001328107">
    <property type="component" value="Unassembled WGS sequence"/>
</dbReference>
<dbReference type="InterPro" id="IPR053322">
    <property type="entry name" value="PLA2-like"/>
</dbReference>
<evidence type="ECO:0000256" key="1">
    <source>
        <dbReference type="SAM" id="SignalP"/>
    </source>
</evidence>
<reference evidence="3" key="1">
    <citation type="submission" date="2022-10" db="EMBL/GenBank/DDBJ databases">
        <title>Genome assembly of Pristionchus species.</title>
        <authorList>
            <person name="Yoshida K."/>
            <person name="Sommer R.J."/>
        </authorList>
    </citation>
    <scope>NUCLEOTIDE SEQUENCE [LARGE SCALE GENOMIC DNA]</scope>
    <source>
        <strain evidence="3">RS5460</strain>
    </source>
</reference>
<dbReference type="InterPro" id="IPR036444">
    <property type="entry name" value="PLipase_A2_dom_sf"/>
</dbReference>
<keyword evidence="3" id="KW-1185">Reference proteome</keyword>
<dbReference type="GO" id="GO:0050482">
    <property type="term" value="P:arachidonate secretion"/>
    <property type="evidence" value="ECO:0007669"/>
    <property type="project" value="InterPro"/>
</dbReference>
<name>A0AAN4YZF5_9BILA</name>
<evidence type="ECO:0000313" key="2">
    <source>
        <dbReference type="EMBL" id="GMR30629.1"/>
    </source>
</evidence>
<accession>A0AAN4YZF5</accession>
<dbReference type="GO" id="GO:0006644">
    <property type="term" value="P:phospholipid metabolic process"/>
    <property type="evidence" value="ECO:0007669"/>
    <property type="project" value="InterPro"/>
</dbReference>
<dbReference type="EMBL" id="BTRK01000001">
    <property type="protein sequence ID" value="GMR30629.1"/>
    <property type="molecule type" value="Genomic_DNA"/>
</dbReference>
<gene>
    <name evidence="2" type="ORF">PMAYCL1PPCAC_00824</name>
</gene>
<dbReference type="GO" id="GO:0004623">
    <property type="term" value="F:phospholipase A2 activity"/>
    <property type="evidence" value="ECO:0007669"/>
    <property type="project" value="InterPro"/>
</dbReference>
<dbReference type="SUPFAM" id="SSF48619">
    <property type="entry name" value="Phospholipase A2, PLA2"/>
    <property type="match status" value="1"/>
</dbReference>
<dbReference type="AlphaFoldDB" id="A0AAN4YZF5"/>
<sequence>MRIILSLLLIWLATAAAEWKCGARPEDSAVTEKTIGLLCPGRRLKINRCCIDHDACYRRKIGQRPCDDEFERCVMESSKYTLCKPVMKLFVGLVRTFGIISYKGMW</sequence>
<feature type="signal peptide" evidence="1">
    <location>
        <begin position="1"/>
        <end position="17"/>
    </location>
</feature>
<protein>
    <submittedName>
        <fullName evidence="2">Uncharacterized protein</fullName>
    </submittedName>
</protein>